<protein>
    <submittedName>
        <fullName evidence="2">Uncharacterized protein</fullName>
    </submittedName>
</protein>
<keyword evidence="1" id="KW-0175">Coiled coil</keyword>
<organism evidence="2">
    <name type="scientific">Pseudo-nitzschia australis</name>
    <dbReference type="NCBI Taxonomy" id="44445"/>
    <lineage>
        <taxon>Eukaryota</taxon>
        <taxon>Sar</taxon>
        <taxon>Stramenopiles</taxon>
        <taxon>Ochrophyta</taxon>
        <taxon>Bacillariophyta</taxon>
        <taxon>Bacillariophyceae</taxon>
        <taxon>Bacillariophycidae</taxon>
        <taxon>Bacillariales</taxon>
        <taxon>Bacillariaceae</taxon>
        <taxon>Pseudo-nitzschia</taxon>
    </lineage>
</organism>
<gene>
    <name evidence="2" type="ORF">PAUS00366_LOCUS22696</name>
</gene>
<dbReference type="EMBL" id="HBIX01034718">
    <property type="protein sequence ID" value="CAE0729911.1"/>
    <property type="molecule type" value="Transcribed_RNA"/>
</dbReference>
<dbReference type="AlphaFoldDB" id="A0A7S4AX85"/>
<evidence type="ECO:0000256" key="1">
    <source>
        <dbReference type="SAM" id="Coils"/>
    </source>
</evidence>
<proteinExistence type="predicted"/>
<sequence length="106" mass="12102">MDEKIVKLQIATDEALLQLGVAKRTLESAEAELSKAKEKYRALSAQLQESGNDNDLQVNDTELPELIETRIRAKNVCEMVEARYNTNKRYLDAMIQKRDSNTTLMK</sequence>
<evidence type="ECO:0000313" key="2">
    <source>
        <dbReference type="EMBL" id="CAE0729911.1"/>
    </source>
</evidence>
<accession>A0A7S4AX85</accession>
<reference evidence="2" key="1">
    <citation type="submission" date="2021-01" db="EMBL/GenBank/DDBJ databases">
        <authorList>
            <person name="Corre E."/>
            <person name="Pelletier E."/>
            <person name="Niang G."/>
            <person name="Scheremetjew M."/>
            <person name="Finn R."/>
            <person name="Kale V."/>
            <person name="Holt S."/>
            <person name="Cochrane G."/>
            <person name="Meng A."/>
            <person name="Brown T."/>
            <person name="Cohen L."/>
        </authorList>
    </citation>
    <scope>NUCLEOTIDE SEQUENCE</scope>
    <source>
        <strain evidence="2">10249 10 AB</strain>
    </source>
</reference>
<name>A0A7S4AX85_9STRA</name>
<feature type="coiled-coil region" evidence="1">
    <location>
        <begin position="19"/>
        <end position="53"/>
    </location>
</feature>